<name>A0A0M0F5J8_CELCE</name>
<sequence length="154" mass="15365">MVTAVVLGAVVLSGCDGDGEADAAPPAAPDVAAVEDAAGDDTAEDAAACAAYGDVLTILENADLSLAGGRVDAQEHDGWYRLVTRVLDRLPSDGDTAVQTAIGELQEVAPALPPGAFAESTGVHSPEWDDAEGDLGDACDAVGAPLTIDMFTGG</sequence>
<gene>
    <name evidence="1" type="ORF">M768_19470</name>
</gene>
<dbReference type="PATRIC" id="fig|1350482.3.peg.2675"/>
<keyword evidence="2" id="KW-1185">Reference proteome</keyword>
<protein>
    <submittedName>
        <fullName evidence="1">Uncharacterized protein</fullName>
    </submittedName>
</protein>
<dbReference type="Proteomes" id="UP000037387">
    <property type="component" value="Unassembled WGS sequence"/>
</dbReference>
<accession>A0A0M0F5J8</accession>
<reference evidence="1 2" key="1">
    <citation type="journal article" date="2015" name="Sci. Rep.">
        <title>Functional and structural properties of a novel cellulosome-like multienzyme complex: efficient glycoside hydrolysis of water-insoluble 7-xylosyl-10-deacetylpaclitaxel.</title>
        <authorList>
            <person name="Dou T.Y."/>
            <person name="Luan H.W."/>
            <person name="Ge G.B."/>
            <person name="Dong M.M."/>
            <person name="Zou H.F."/>
            <person name="He Y.Q."/>
            <person name="Cui P."/>
            <person name="Wang J.Y."/>
            <person name="Hao D.C."/>
            <person name="Yang S.L."/>
            <person name="Yang L."/>
        </authorList>
    </citation>
    <scope>NUCLEOTIDE SEQUENCE [LARGE SCALE GENOMIC DNA]</scope>
    <source>
        <strain evidence="1 2">F16</strain>
    </source>
</reference>
<dbReference type="AlphaFoldDB" id="A0A0M0F5J8"/>
<dbReference type="EMBL" id="ATNL01000010">
    <property type="protein sequence ID" value="KON72773.1"/>
    <property type="molecule type" value="Genomic_DNA"/>
</dbReference>
<evidence type="ECO:0000313" key="1">
    <source>
        <dbReference type="EMBL" id="KON72773.1"/>
    </source>
</evidence>
<proteinExistence type="predicted"/>
<evidence type="ECO:0000313" key="2">
    <source>
        <dbReference type="Proteomes" id="UP000037387"/>
    </source>
</evidence>
<comment type="caution">
    <text evidence="1">The sequence shown here is derived from an EMBL/GenBank/DDBJ whole genome shotgun (WGS) entry which is preliminary data.</text>
</comment>
<organism evidence="1 2">
    <name type="scientific">Cellulosimicrobium cellulans F16</name>
    <dbReference type="NCBI Taxonomy" id="1350482"/>
    <lineage>
        <taxon>Bacteria</taxon>
        <taxon>Bacillati</taxon>
        <taxon>Actinomycetota</taxon>
        <taxon>Actinomycetes</taxon>
        <taxon>Micrococcales</taxon>
        <taxon>Promicromonosporaceae</taxon>
        <taxon>Cellulosimicrobium</taxon>
    </lineage>
</organism>